<evidence type="ECO:0000256" key="5">
    <source>
        <dbReference type="ARBA" id="ARBA00022989"/>
    </source>
</evidence>
<evidence type="ECO:0000313" key="11">
    <source>
        <dbReference type="EMBL" id="GHJ33999.1"/>
    </source>
</evidence>
<dbReference type="InterPro" id="IPR011527">
    <property type="entry name" value="ABC1_TM_dom"/>
</dbReference>
<dbReference type="SMART" id="SM00382">
    <property type="entry name" value="AAA"/>
    <property type="match status" value="2"/>
</dbReference>
<feature type="transmembrane region" description="Helical" evidence="8">
    <location>
        <begin position="630"/>
        <end position="654"/>
    </location>
</feature>
<organism evidence="11 12">
    <name type="scientific">Streptomyces hygroscopicus</name>
    <dbReference type="NCBI Taxonomy" id="1912"/>
    <lineage>
        <taxon>Bacteria</taxon>
        <taxon>Bacillati</taxon>
        <taxon>Actinomycetota</taxon>
        <taxon>Actinomycetes</taxon>
        <taxon>Kitasatosporales</taxon>
        <taxon>Streptomycetaceae</taxon>
        <taxon>Streptomyces</taxon>
        <taxon>Streptomyces violaceusniger group</taxon>
    </lineage>
</organism>
<dbReference type="RefSeq" id="WP_236259736.1">
    <property type="nucleotide sequence ID" value="NZ_BNEK01000005.1"/>
</dbReference>
<reference evidence="11" key="1">
    <citation type="submission" date="2024-05" db="EMBL/GenBank/DDBJ databases">
        <title>Whole genome shotgun sequence of Streptomyces hygroscopicus NBRC 113678.</title>
        <authorList>
            <person name="Komaki H."/>
            <person name="Tamura T."/>
        </authorList>
    </citation>
    <scope>NUCLEOTIDE SEQUENCE</scope>
    <source>
        <strain evidence="11">N11-34</strain>
    </source>
</reference>
<name>A0ABQ3UEH0_STRHY</name>
<dbReference type="EMBL" id="BNEK01000005">
    <property type="protein sequence ID" value="GHJ33999.1"/>
    <property type="molecule type" value="Genomic_DNA"/>
</dbReference>
<feature type="transmembrane region" description="Helical" evidence="8">
    <location>
        <begin position="669"/>
        <end position="689"/>
    </location>
</feature>
<dbReference type="PROSITE" id="PS00211">
    <property type="entry name" value="ABC_TRANSPORTER_1"/>
    <property type="match status" value="1"/>
</dbReference>
<dbReference type="PROSITE" id="PS50929">
    <property type="entry name" value="ABC_TM1F"/>
    <property type="match status" value="2"/>
</dbReference>
<dbReference type="InterPro" id="IPR036640">
    <property type="entry name" value="ABC1_TM_sf"/>
</dbReference>
<feature type="region of interest" description="Disordered" evidence="7">
    <location>
        <begin position="568"/>
        <end position="594"/>
    </location>
</feature>
<dbReference type="SUPFAM" id="SSF90123">
    <property type="entry name" value="ABC transporter transmembrane region"/>
    <property type="match status" value="2"/>
</dbReference>
<comment type="caution">
    <text evidence="11">The sequence shown here is derived from an EMBL/GenBank/DDBJ whole genome shotgun (WGS) entry which is preliminary data.</text>
</comment>
<feature type="transmembrane region" description="Helical" evidence="8">
    <location>
        <begin position="769"/>
        <end position="789"/>
    </location>
</feature>
<feature type="transmembrane region" description="Helical" evidence="8">
    <location>
        <begin position="290"/>
        <end position="316"/>
    </location>
</feature>
<evidence type="ECO:0000256" key="4">
    <source>
        <dbReference type="ARBA" id="ARBA00022840"/>
    </source>
</evidence>
<keyword evidence="12" id="KW-1185">Reference proteome</keyword>
<dbReference type="Pfam" id="PF00664">
    <property type="entry name" value="ABC_membrane"/>
    <property type="match status" value="2"/>
</dbReference>
<evidence type="ECO:0000259" key="9">
    <source>
        <dbReference type="PROSITE" id="PS50893"/>
    </source>
</evidence>
<feature type="transmembrane region" description="Helical" evidence="8">
    <location>
        <begin position="740"/>
        <end position="763"/>
    </location>
</feature>
<evidence type="ECO:0000256" key="2">
    <source>
        <dbReference type="ARBA" id="ARBA00022692"/>
    </source>
</evidence>
<evidence type="ECO:0000256" key="7">
    <source>
        <dbReference type="SAM" id="MobiDB-lite"/>
    </source>
</evidence>
<gene>
    <name evidence="11" type="ORF">TPA0910_84320</name>
</gene>
<feature type="transmembrane region" description="Helical" evidence="8">
    <location>
        <begin position="72"/>
        <end position="97"/>
    </location>
</feature>
<keyword evidence="4" id="KW-0067">ATP-binding</keyword>
<feature type="domain" description="ABC transporter" evidence="9">
    <location>
        <begin position="349"/>
        <end position="584"/>
    </location>
</feature>
<dbReference type="InterPro" id="IPR003439">
    <property type="entry name" value="ABC_transporter-like_ATP-bd"/>
</dbReference>
<protein>
    <recommendedName>
        <fullName evidence="13">ABC transporter ATP-binding protein</fullName>
    </recommendedName>
</protein>
<dbReference type="InterPro" id="IPR027417">
    <property type="entry name" value="P-loop_NTPase"/>
</dbReference>
<feature type="transmembrane region" description="Helical" evidence="8">
    <location>
        <begin position="855"/>
        <end position="876"/>
    </location>
</feature>
<accession>A0ABQ3UEH0</accession>
<feature type="transmembrane region" description="Helical" evidence="8">
    <location>
        <begin position="258"/>
        <end position="278"/>
    </location>
</feature>
<feature type="transmembrane region" description="Helical" evidence="8">
    <location>
        <begin position="30"/>
        <end position="52"/>
    </location>
</feature>
<evidence type="ECO:0000256" key="6">
    <source>
        <dbReference type="ARBA" id="ARBA00023136"/>
    </source>
</evidence>
<feature type="domain" description="ABC transmembrane type-1" evidence="10">
    <location>
        <begin position="634"/>
        <end position="914"/>
    </location>
</feature>
<feature type="region of interest" description="Disordered" evidence="7">
    <location>
        <begin position="1185"/>
        <end position="1207"/>
    </location>
</feature>
<dbReference type="PANTHER" id="PTHR43394:SF1">
    <property type="entry name" value="ATP-BINDING CASSETTE SUB-FAMILY B MEMBER 10, MITOCHONDRIAL"/>
    <property type="match status" value="1"/>
</dbReference>
<dbReference type="PANTHER" id="PTHR43394">
    <property type="entry name" value="ATP-DEPENDENT PERMEASE MDL1, MITOCHONDRIAL"/>
    <property type="match status" value="1"/>
</dbReference>
<feature type="transmembrane region" description="Helical" evidence="8">
    <location>
        <begin position="888"/>
        <end position="909"/>
    </location>
</feature>
<feature type="domain" description="ABC transmembrane type-1" evidence="10">
    <location>
        <begin position="32"/>
        <end position="316"/>
    </location>
</feature>
<evidence type="ECO:0000256" key="8">
    <source>
        <dbReference type="SAM" id="Phobius"/>
    </source>
</evidence>
<feature type="domain" description="ABC transporter" evidence="9">
    <location>
        <begin position="947"/>
        <end position="1181"/>
    </location>
</feature>
<evidence type="ECO:0008006" key="13">
    <source>
        <dbReference type="Google" id="ProtNLM"/>
    </source>
</evidence>
<keyword evidence="5 8" id="KW-1133">Transmembrane helix</keyword>
<keyword evidence="3" id="KW-0547">Nucleotide-binding</keyword>
<dbReference type="PROSITE" id="PS50893">
    <property type="entry name" value="ABC_TRANSPORTER_2"/>
    <property type="match status" value="2"/>
</dbReference>
<dbReference type="Gene3D" id="3.40.50.300">
    <property type="entry name" value="P-loop containing nucleotide triphosphate hydrolases"/>
    <property type="match status" value="2"/>
</dbReference>
<dbReference type="SUPFAM" id="SSF52540">
    <property type="entry name" value="P-loop containing nucleoside triphosphate hydrolases"/>
    <property type="match status" value="2"/>
</dbReference>
<evidence type="ECO:0000256" key="3">
    <source>
        <dbReference type="ARBA" id="ARBA00022741"/>
    </source>
</evidence>
<dbReference type="InterPro" id="IPR039421">
    <property type="entry name" value="Type_1_exporter"/>
</dbReference>
<keyword evidence="6 8" id="KW-0472">Membrane</keyword>
<comment type="subcellular location">
    <subcellularLocation>
        <location evidence="1">Cell membrane</location>
        <topology evidence="1">Multi-pass membrane protein</topology>
    </subcellularLocation>
</comment>
<evidence type="ECO:0000256" key="1">
    <source>
        <dbReference type="ARBA" id="ARBA00004651"/>
    </source>
</evidence>
<dbReference type="Proteomes" id="UP001054854">
    <property type="component" value="Unassembled WGS sequence"/>
</dbReference>
<proteinExistence type="predicted"/>
<evidence type="ECO:0000259" key="10">
    <source>
        <dbReference type="PROSITE" id="PS50929"/>
    </source>
</evidence>
<dbReference type="Gene3D" id="1.20.1560.10">
    <property type="entry name" value="ABC transporter type 1, transmembrane domain"/>
    <property type="match status" value="2"/>
</dbReference>
<dbReference type="InterPro" id="IPR017871">
    <property type="entry name" value="ABC_transporter-like_CS"/>
</dbReference>
<dbReference type="InterPro" id="IPR003593">
    <property type="entry name" value="AAA+_ATPase"/>
</dbReference>
<evidence type="ECO:0000313" key="12">
    <source>
        <dbReference type="Proteomes" id="UP001054854"/>
    </source>
</evidence>
<keyword evidence="2 8" id="KW-0812">Transmembrane</keyword>
<dbReference type="CDD" id="cd07346">
    <property type="entry name" value="ABC_6TM_exporters"/>
    <property type="match status" value="2"/>
</dbReference>
<sequence length="1207" mass="129162">MTAETVPEGKDPADRVPRWLLAQMRPFRPYIVLHILGSLVWQSLNAAIPLVIGLAFDAVLDHGGDAPDFGTFHAIVAGLLALVLVRAVGGIVATYCLESFASGLERQARAQVFVGLLRKSQGYFNRRRVGDLSARATGDAESLNLMVSPGFDMAVDLALNVLMPIVFVALVDPRLLLSPVAFVLLFAVALAEHGRRLEPVSDLARERFGDMTAQATESIAGVEVVESTGGAGQERGRFAELATAYRDASERQIRTQALSLPPLLLALATAGALVHSVLLLRAGSLSIGELVAVLGLMGTLRAPTQLASFSIGLIYLGMAGAQRIKEVVDDPDGEDETGGRHAAPITGDVAMDHVTFGYEPGKPVLSDVSFQVAAGTTVAIVGATGSGKSTLLHLLNRTYVPDEGRVLIDGVATTDWDTRSLRSQIAVVEQDVVLFSRTIAENLALDAETGADRTRLEAAARTAQAHDFVMASQDGYDTVLGERGVTLSGGQRQRLAIARALVADPRILAVDDATSAVDAATEHDLQRAMRQASAGRTTFLITPRLSRIRAAHHILVLDAGRIVGQGSHEPSDLRALSGRAGPRRPGPRGSRGGESLMAHLLQGIEPDGYGRRYRDRELARRIAPSFHGRGGTVAFVTAAVVIAAAAGSAVPLLLARTVDSALDDGDSGVTWLVTAVLAAGIVAWLCTYLQERAAGRLVCDVVLGLRKRVFEAAMRQDMSFHDSHATGAVVSRVTNDTQAFATLISLVLSLLGHVLMIVILLTALFLINVALALVTALVAAVIVAVSLAFRRAARSASLRQQEALAEVNGYVQETLRGIAVARNHSHQQAAQRGLDEVDHRWFRASVRLNRMFSGIFPLLISLTGLGTVAVVLVGGHGVDSGGVSAGEWVLFLEALALFWSPLTSIASFWSQLQQGLAAGERVFALVDREPAVRQRDRLPVPRLRGEFTLRDVHFGYDDRHPVLKGVSLTIPAGRTVALVGHTGAGKSSLVRLIMRAYEFQKGSIAVDGQDVRTLDLEQYRRCLGVVTQTPFLFSGTVADNIARGRPGATRDDIEAAARAVAGGDWPAQLPQGLDTVTDEGGRNLSTGQRQIVALARVFLQGAPVLILDEATASIDPLTEAQIQEGLDALAKDRTTLVVAHRLPTVRRADRIVVVDDGRIIEEGDHTGLLARDGAYRRLYDRYFRHQRPDDDPADEPHVLSAATDRRP</sequence>
<dbReference type="Pfam" id="PF00005">
    <property type="entry name" value="ABC_tran"/>
    <property type="match status" value="2"/>
</dbReference>